<evidence type="ECO:0000256" key="4">
    <source>
        <dbReference type="ARBA" id="ARBA00023136"/>
    </source>
</evidence>
<evidence type="ECO:0000256" key="5">
    <source>
        <dbReference type="SAM" id="Phobius"/>
    </source>
</evidence>
<dbReference type="Proteomes" id="UP000036027">
    <property type="component" value="Unassembled WGS sequence"/>
</dbReference>
<dbReference type="InterPro" id="IPR001516">
    <property type="entry name" value="Proton_antipo_N"/>
</dbReference>
<dbReference type="GO" id="GO:0016020">
    <property type="term" value="C:membrane"/>
    <property type="evidence" value="ECO:0007669"/>
    <property type="project" value="UniProtKB-SubCell"/>
</dbReference>
<dbReference type="GO" id="GO:0008137">
    <property type="term" value="F:NADH dehydrogenase (ubiquinone) activity"/>
    <property type="evidence" value="ECO:0007669"/>
    <property type="project" value="InterPro"/>
</dbReference>
<dbReference type="EMBL" id="JTDO01000251">
    <property type="protein sequence ID" value="KLT71818.1"/>
    <property type="molecule type" value="Genomic_DNA"/>
</dbReference>
<dbReference type="InterPro" id="IPR003945">
    <property type="entry name" value="NU5C-like"/>
</dbReference>
<evidence type="ECO:0000313" key="8">
    <source>
        <dbReference type="Proteomes" id="UP000036027"/>
    </source>
</evidence>
<comment type="subcellular location">
    <subcellularLocation>
        <location evidence="1">Membrane</location>
        <topology evidence="1">Multi-pass membrane protein</topology>
    </subcellularLocation>
</comment>
<evidence type="ECO:0000256" key="1">
    <source>
        <dbReference type="ARBA" id="ARBA00004141"/>
    </source>
</evidence>
<feature type="transmembrane region" description="Helical" evidence="5">
    <location>
        <begin position="57"/>
        <end position="75"/>
    </location>
</feature>
<dbReference type="GO" id="GO:0042773">
    <property type="term" value="P:ATP synthesis coupled electron transport"/>
    <property type="evidence" value="ECO:0007669"/>
    <property type="project" value="InterPro"/>
</dbReference>
<accession>A0A0J1C0L3</accession>
<keyword evidence="8" id="KW-1185">Reference proteome</keyword>
<dbReference type="Pfam" id="PF00662">
    <property type="entry name" value="Proton_antipo_N"/>
    <property type="match status" value="1"/>
</dbReference>
<evidence type="ECO:0000259" key="6">
    <source>
        <dbReference type="Pfam" id="PF00662"/>
    </source>
</evidence>
<comment type="caution">
    <text evidence="7">The sequence shown here is derived from an EMBL/GenBank/DDBJ whole genome shotgun (WGS) entry which is preliminary data.</text>
</comment>
<keyword evidence="3 5" id="KW-1133">Transmembrane helix</keyword>
<evidence type="ECO:0000313" key="7">
    <source>
        <dbReference type="EMBL" id="KLT71818.1"/>
    </source>
</evidence>
<proteinExistence type="predicted"/>
<keyword evidence="4 5" id="KW-0472">Membrane</keyword>
<dbReference type="PANTHER" id="PTHR42829">
    <property type="entry name" value="NADH-UBIQUINONE OXIDOREDUCTASE CHAIN 5"/>
    <property type="match status" value="1"/>
</dbReference>
<feature type="non-terminal residue" evidence="7">
    <location>
        <position position="1"/>
    </location>
</feature>
<feature type="non-terminal residue" evidence="7">
    <location>
        <position position="77"/>
    </location>
</feature>
<keyword evidence="2 5" id="KW-0812">Transmembrane</keyword>
<evidence type="ECO:0000256" key="2">
    <source>
        <dbReference type="ARBA" id="ARBA00022692"/>
    </source>
</evidence>
<dbReference type="GO" id="GO:0003954">
    <property type="term" value="F:NADH dehydrogenase activity"/>
    <property type="evidence" value="ECO:0007669"/>
    <property type="project" value="TreeGrafter"/>
</dbReference>
<dbReference type="AlphaFoldDB" id="A0A0J1C0L3"/>
<name>A0A0J1C0L3_9NEIS</name>
<evidence type="ECO:0000256" key="3">
    <source>
        <dbReference type="ARBA" id="ARBA00022989"/>
    </source>
</evidence>
<feature type="domain" description="NADH-Ubiquinone oxidoreductase (complex I) chain 5 N-terminal" evidence="6">
    <location>
        <begin position="37"/>
        <end position="77"/>
    </location>
</feature>
<sequence length="77" mass="8366">HTVTILGVAVSAVLSDYVLKGFIDGSRAKYDENVYTWLTMGGLNFSVGFLVDSLTAMMMEVVTSVSLMVHIFTIGNM</sequence>
<organism evidence="7 8">
    <name type="scientific">Neisseria arctica</name>
    <dbReference type="NCBI Taxonomy" id="1470200"/>
    <lineage>
        <taxon>Bacteria</taxon>
        <taxon>Pseudomonadati</taxon>
        <taxon>Pseudomonadota</taxon>
        <taxon>Betaproteobacteria</taxon>
        <taxon>Neisseriales</taxon>
        <taxon>Neisseriaceae</taxon>
        <taxon>Neisseria</taxon>
    </lineage>
</organism>
<reference evidence="7 8" key="1">
    <citation type="submission" date="2014-11" db="EMBL/GenBank/DDBJ databases">
        <title>Genome of a novel goose pathogen.</title>
        <authorList>
            <person name="Hansen C.M."/>
            <person name="Hueffer K."/>
            <person name="Choi S.C."/>
        </authorList>
    </citation>
    <scope>NUCLEOTIDE SEQUENCE [LARGE SCALE GENOMIC DNA]</scope>
    <source>
        <strain evidence="7 8">KH1503</strain>
    </source>
</reference>
<gene>
    <name evidence="7" type="ORF">PL75_11600</name>
</gene>
<dbReference type="STRING" id="1470200.PL75_11600"/>
<protein>
    <recommendedName>
        <fullName evidence="6">NADH-Ubiquinone oxidoreductase (complex I) chain 5 N-terminal domain-containing protein</fullName>
    </recommendedName>
</protein>
<dbReference type="PANTHER" id="PTHR42829:SF2">
    <property type="entry name" value="NADH-UBIQUINONE OXIDOREDUCTASE CHAIN 5"/>
    <property type="match status" value="1"/>
</dbReference>
<dbReference type="GO" id="GO:0015990">
    <property type="term" value="P:electron transport coupled proton transport"/>
    <property type="evidence" value="ECO:0007669"/>
    <property type="project" value="TreeGrafter"/>
</dbReference>